<evidence type="ECO:0000313" key="2">
    <source>
        <dbReference type="Proteomes" id="UP001056120"/>
    </source>
</evidence>
<accession>A0ACB9HLH1</accession>
<sequence>MTLTTPVDVAIGNGNVAGVGLSNVNNRPRLVPNRDHKADNYDDLGMEFSPLFLSSLERFLPPDVLDAPRYRKYKYMREVLRHYSTAEEPNRVQKHNEYKKKIVSDYKVDYFEKWACETRFRIMRPSTMHRFGVALDDIGMKSTLDWLMRDFICHIAKILFPDVGGCSLDSNHGYVVEYGMGRDVDLVFFSAAFREMKKHRKGFSDNCGECKRERQARVLQSVAARKKKLLGVVGEGDDAS</sequence>
<organism evidence="1 2">
    <name type="scientific">Smallanthus sonchifolius</name>
    <dbReference type="NCBI Taxonomy" id="185202"/>
    <lineage>
        <taxon>Eukaryota</taxon>
        <taxon>Viridiplantae</taxon>
        <taxon>Streptophyta</taxon>
        <taxon>Embryophyta</taxon>
        <taxon>Tracheophyta</taxon>
        <taxon>Spermatophyta</taxon>
        <taxon>Magnoliopsida</taxon>
        <taxon>eudicotyledons</taxon>
        <taxon>Gunneridae</taxon>
        <taxon>Pentapetalae</taxon>
        <taxon>asterids</taxon>
        <taxon>campanulids</taxon>
        <taxon>Asterales</taxon>
        <taxon>Asteraceae</taxon>
        <taxon>Asteroideae</taxon>
        <taxon>Heliantheae alliance</taxon>
        <taxon>Millerieae</taxon>
        <taxon>Smallanthus</taxon>
    </lineage>
</organism>
<keyword evidence="2" id="KW-1185">Reference proteome</keyword>
<reference evidence="1 2" key="2">
    <citation type="journal article" date="2022" name="Mol. Ecol. Resour.">
        <title>The genomes of chicory, endive, great burdock and yacon provide insights into Asteraceae paleo-polyploidization history and plant inulin production.</title>
        <authorList>
            <person name="Fan W."/>
            <person name="Wang S."/>
            <person name="Wang H."/>
            <person name="Wang A."/>
            <person name="Jiang F."/>
            <person name="Liu H."/>
            <person name="Zhao H."/>
            <person name="Xu D."/>
            <person name="Zhang Y."/>
        </authorList>
    </citation>
    <scope>NUCLEOTIDE SEQUENCE [LARGE SCALE GENOMIC DNA]</scope>
    <source>
        <strain evidence="2">cv. Yunnan</strain>
        <tissue evidence="1">Leaves</tissue>
    </source>
</reference>
<evidence type="ECO:0000313" key="1">
    <source>
        <dbReference type="EMBL" id="KAI3796141.1"/>
    </source>
</evidence>
<reference evidence="2" key="1">
    <citation type="journal article" date="2022" name="Mol. Ecol. Resour.">
        <title>The genomes of chicory, endive, great burdock and yacon provide insights into Asteraceae palaeo-polyploidization history and plant inulin production.</title>
        <authorList>
            <person name="Fan W."/>
            <person name="Wang S."/>
            <person name="Wang H."/>
            <person name="Wang A."/>
            <person name="Jiang F."/>
            <person name="Liu H."/>
            <person name="Zhao H."/>
            <person name="Xu D."/>
            <person name="Zhang Y."/>
        </authorList>
    </citation>
    <scope>NUCLEOTIDE SEQUENCE [LARGE SCALE GENOMIC DNA]</scope>
    <source>
        <strain evidence="2">cv. Yunnan</strain>
    </source>
</reference>
<name>A0ACB9HLH1_9ASTR</name>
<dbReference type="EMBL" id="CM042029">
    <property type="protein sequence ID" value="KAI3796141.1"/>
    <property type="molecule type" value="Genomic_DNA"/>
</dbReference>
<dbReference type="Proteomes" id="UP001056120">
    <property type="component" value="Linkage Group LG12"/>
</dbReference>
<protein>
    <submittedName>
        <fullName evidence="1">Uncharacterized protein</fullName>
    </submittedName>
</protein>
<proteinExistence type="predicted"/>
<comment type="caution">
    <text evidence="1">The sequence shown here is derived from an EMBL/GenBank/DDBJ whole genome shotgun (WGS) entry which is preliminary data.</text>
</comment>
<gene>
    <name evidence="1" type="ORF">L1987_38806</name>
</gene>